<evidence type="ECO:0000313" key="4">
    <source>
        <dbReference type="Proteomes" id="UP000005737"/>
    </source>
</evidence>
<reference evidence="3 4" key="1">
    <citation type="submission" date="2011-10" db="EMBL/GenBank/DDBJ databases">
        <title>The Improved High-Quality Draft genome of Leptonema illini DSM 21528.</title>
        <authorList>
            <consortium name="US DOE Joint Genome Institute (JGI-PGF)"/>
            <person name="Lucas S."/>
            <person name="Copeland A."/>
            <person name="Lapidus A."/>
            <person name="Glavina del Rio T."/>
            <person name="Dalin E."/>
            <person name="Tice H."/>
            <person name="Bruce D."/>
            <person name="Goodwin L."/>
            <person name="Pitluck S."/>
            <person name="Peters L."/>
            <person name="Mikhailova N."/>
            <person name="Held B."/>
            <person name="Kyrpides N."/>
            <person name="Mavromatis K."/>
            <person name="Ivanova N."/>
            <person name="Markowitz V."/>
            <person name="Cheng J.-F."/>
            <person name="Hugenholtz P."/>
            <person name="Woyke T."/>
            <person name="Wu D."/>
            <person name="Gronow S."/>
            <person name="Wellnitz S."/>
            <person name="Brambilla E.-M."/>
            <person name="Klenk H.-P."/>
            <person name="Eisen J.A."/>
        </authorList>
    </citation>
    <scope>NUCLEOTIDE SEQUENCE [LARGE SCALE GENOMIC DNA]</scope>
    <source>
        <strain evidence="3 4">DSM 21528</strain>
    </source>
</reference>
<dbReference type="InterPro" id="IPR002347">
    <property type="entry name" value="SDR_fam"/>
</dbReference>
<evidence type="ECO:0000313" key="3">
    <source>
        <dbReference type="EMBL" id="EHQ07098.1"/>
    </source>
</evidence>
<dbReference type="PRINTS" id="PR00081">
    <property type="entry name" value="GDHRDH"/>
</dbReference>
<dbReference type="GO" id="GO:0016491">
    <property type="term" value="F:oxidoreductase activity"/>
    <property type="evidence" value="ECO:0007669"/>
    <property type="project" value="UniProtKB-KW"/>
</dbReference>
<dbReference type="Proteomes" id="UP000005737">
    <property type="component" value="Unassembled WGS sequence"/>
</dbReference>
<accession>H2CJE1</accession>
<feature type="domain" description="Ketoreductase" evidence="2">
    <location>
        <begin position="6"/>
        <end position="201"/>
    </location>
</feature>
<dbReference type="InterPro" id="IPR036291">
    <property type="entry name" value="NAD(P)-bd_dom_sf"/>
</dbReference>
<name>H2CJE1_9LEPT</name>
<proteinExistence type="predicted"/>
<evidence type="ECO:0000259" key="2">
    <source>
        <dbReference type="SMART" id="SM00822"/>
    </source>
</evidence>
<dbReference type="EMBL" id="JH597773">
    <property type="protein sequence ID" value="EHQ07098.1"/>
    <property type="molecule type" value="Genomic_DNA"/>
</dbReference>
<dbReference type="CDD" id="cd05327">
    <property type="entry name" value="retinol-DH_like_SDR_c_like"/>
    <property type="match status" value="1"/>
</dbReference>
<evidence type="ECO:0000256" key="1">
    <source>
        <dbReference type="ARBA" id="ARBA00023002"/>
    </source>
</evidence>
<sequence length="280" mass="31053">MKASRRTVLITGATDGIGLAAARELCRRKSRLLLHGRNQEKLEEARKSLQAESPDCDVELYRADLSSMDEVRSLARQIKEKHEALDVLLANAATFERDFHLTGDGFERTIAVNHYAHFLLVMLLLDLLKASSGARIVIVSSVAHSNGRLELESPEASRHDGFQAYANSKLFNILFANALAERLDGTGVTVNSLHPGVINTKILRENFGMTGAAVESGADTPVFLCVSPSLKDVTGQYFVKRRISEVSHLARDKTAREKLWHHSILSLERWLKGPEDEEIA</sequence>
<dbReference type="InterPro" id="IPR057326">
    <property type="entry name" value="KR_dom"/>
</dbReference>
<protein>
    <submittedName>
        <fullName evidence="3">Short-chain dehydrogenase/reductase SDR</fullName>
    </submittedName>
</protein>
<keyword evidence="4" id="KW-1185">Reference proteome</keyword>
<dbReference type="AlphaFoldDB" id="H2CJE1"/>
<keyword evidence="1" id="KW-0560">Oxidoreductase</keyword>
<dbReference type="RefSeq" id="WP_002772823.1">
    <property type="nucleotide sequence ID" value="NZ_JH597773.1"/>
</dbReference>
<dbReference type="SUPFAM" id="SSF51735">
    <property type="entry name" value="NAD(P)-binding Rossmann-fold domains"/>
    <property type="match status" value="1"/>
</dbReference>
<dbReference type="SMART" id="SM00822">
    <property type="entry name" value="PKS_KR"/>
    <property type="match status" value="1"/>
</dbReference>
<gene>
    <name evidence="3" type="ORF">Lepil_2423</name>
</gene>
<dbReference type="HOGENOM" id="CLU_010194_44_5_12"/>
<dbReference type="Pfam" id="PF00106">
    <property type="entry name" value="adh_short"/>
    <property type="match status" value="1"/>
</dbReference>
<dbReference type="STRING" id="183.GCA_002009735_01466"/>
<dbReference type="PANTHER" id="PTHR43157:SF31">
    <property type="entry name" value="PHOSPHATIDYLINOSITOL-GLYCAN BIOSYNTHESIS CLASS F PROTEIN"/>
    <property type="match status" value="1"/>
</dbReference>
<organism evidence="3 4">
    <name type="scientific">Leptonema illini DSM 21528</name>
    <dbReference type="NCBI Taxonomy" id="929563"/>
    <lineage>
        <taxon>Bacteria</taxon>
        <taxon>Pseudomonadati</taxon>
        <taxon>Spirochaetota</taxon>
        <taxon>Spirochaetia</taxon>
        <taxon>Leptospirales</taxon>
        <taxon>Leptospiraceae</taxon>
        <taxon>Leptonema</taxon>
    </lineage>
</organism>
<dbReference type="PANTHER" id="PTHR43157">
    <property type="entry name" value="PHOSPHATIDYLINOSITOL-GLYCAN BIOSYNTHESIS CLASS F PROTEIN-RELATED"/>
    <property type="match status" value="1"/>
</dbReference>
<dbReference type="Gene3D" id="3.40.50.720">
    <property type="entry name" value="NAD(P)-binding Rossmann-like Domain"/>
    <property type="match status" value="1"/>
</dbReference>